<evidence type="ECO:0000313" key="2">
    <source>
        <dbReference type="EMBL" id="KAJ3056344.1"/>
    </source>
</evidence>
<comment type="caution">
    <text evidence="2">The sequence shown here is derived from an EMBL/GenBank/DDBJ whole genome shotgun (WGS) entry which is preliminary data.</text>
</comment>
<evidence type="ECO:0000256" key="1">
    <source>
        <dbReference type="SAM" id="SignalP"/>
    </source>
</evidence>
<proteinExistence type="predicted"/>
<gene>
    <name evidence="2" type="ORF">HK097_007322</name>
</gene>
<keyword evidence="1" id="KW-0732">Signal</keyword>
<reference evidence="2" key="1">
    <citation type="submission" date="2020-05" db="EMBL/GenBank/DDBJ databases">
        <title>Phylogenomic resolution of chytrid fungi.</title>
        <authorList>
            <person name="Stajich J.E."/>
            <person name="Amses K."/>
            <person name="Simmons R."/>
            <person name="Seto K."/>
            <person name="Myers J."/>
            <person name="Bonds A."/>
            <person name="Quandt C.A."/>
            <person name="Barry K."/>
            <person name="Liu P."/>
            <person name="Grigoriev I."/>
            <person name="Longcore J.E."/>
            <person name="James T.Y."/>
        </authorList>
    </citation>
    <scope>NUCLEOTIDE SEQUENCE</scope>
    <source>
        <strain evidence="2">JEL0318</strain>
    </source>
</reference>
<evidence type="ECO:0000313" key="3">
    <source>
        <dbReference type="Proteomes" id="UP001212841"/>
    </source>
</evidence>
<feature type="chain" id="PRO_5042268084" evidence="1">
    <location>
        <begin position="19"/>
        <end position="175"/>
    </location>
</feature>
<accession>A0AAD5SLT7</accession>
<dbReference type="EMBL" id="JADGJD010000037">
    <property type="protein sequence ID" value="KAJ3056344.1"/>
    <property type="molecule type" value="Genomic_DNA"/>
</dbReference>
<name>A0AAD5SLT7_9FUNG</name>
<organism evidence="2 3">
    <name type="scientific">Rhizophlyctis rosea</name>
    <dbReference type="NCBI Taxonomy" id="64517"/>
    <lineage>
        <taxon>Eukaryota</taxon>
        <taxon>Fungi</taxon>
        <taxon>Fungi incertae sedis</taxon>
        <taxon>Chytridiomycota</taxon>
        <taxon>Chytridiomycota incertae sedis</taxon>
        <taxon>Chytridiomycetes</taxon>
        <taxon>Rhizophlyctidales</taxon>
        <taxon>Rhizophlyctidaceae</taxon>
        <taxon>Rhizophlyctis</taxon>
    </lineage>
</organism>
<feature type="signal peptide" evidence="1">
    <location>
        <begin position="1"/>
        <end position="18"/>
    </location>
</feature>
<protein>
    <submittedName>
        <fullName evidence="2">Uncharacterized protein</fullName>
    </submittedName>
</protein>
<dbReference type="AlphaFoldDB" id="A0AAD5SLT7"/>
<sequence length="175" mass="17415">MRFSSAVLVLTSLAGVLATPAPQRNGGDVGAFCGGIAAIKCRDGLTCTLNGKYPDAGGVCTKPTRTTTTKAAPQPTGTFCGGIAAIQCPTGFECAIAATYPDAGGVCIKQKCGGFAGFKCPTGFYCVAPATPDALGYCEAESEPTCGGIAGIKCPSGLTCVAPPYPDATGVCKKL</sequence>
<dbReference type="Proteomes" id="UP001212841">
    <property type="component" value="Unassembled WGS sequence"/>
</dbReference>
<keyword evidence="3" id="KW-1185">Reference proteome</keyword>